<proteinExistence type="inferred from homology"/>
<keyword evidence="7" id="KW-0325">Glycoprotein</keyword>
<evidence type="ECO:0000256" key="3">
    <source>
        <dbReference type="ARBA" id="ARBA00022692"/>
    </source>
</evidence>
<feature type="chain" id="PRO_5041447301" description="T-cell immunomodulatory protein TIP C2 domain-containing protein" evidence="9">
    <location>
        <begin position="21"/>
        <end position="695"/>
    </location>
</feature>
<name>A0AA38HGM3_9TREE</name>
<dbReference type="AlphaFoldDB" id="A0AA38HGM3"/>
<comment type="subcellular location">
    <subcellularLocation>
        <location evidence="1">Membrane</location>
        <topology evidence="1">Single-pass type I membrane protein</topology>
    </subcellularLocation>
</comment>
<evidence type="ECO:0000259" key="10">
    <source>
        <dbReference type="Pfam" id="PF23122"/>
    </source>
</evidence>
<keyword evidence="6 8" id="KW-0472">Membrane</keyword>
<evidence type="ECO:0000256" key="9">
    <source>
        <dbReference type="SAM" id="SignalP"/>
    </source>
</evidence>
<gene>
    <name evidence="11" type="ORF">MKK02DRAFT_19466</name>
</gene>
<dbReference type="Gene3D" id="2.130.10.130">
    <property type="entry name" value="Integrin alpha, N-terminal"/>
    <property type="match status" value="1"/>
</dbReference>
<feature type="transmembrane region" description="Helical" evidence="8">
    <location>
        <begin position="649"/>
        <end position="671"/>
    </location>
</feature>
<dbReference type="Pfam" id="PF23122">
    <property type="entry name" value="C2_ITFG1"/>
    <property type="match status" value="1"/>
</dbReference>
<dbReference type="InterPro" id="IPR024881">
    <property type="entry name" value="Tip"/>
</dbReference>
<keyword evidence="12" id="KW-1185">Reference proteome</keyword>
<comment type="similarity">
    <text evidence="2">Belongs to the TIP family.</text>
</comment>
<dbReference type="InterPro" id="IPR013517">
    <property type="entry name" value="FG-GAP"/>
</dbReference>
<evidence type="ECO:0000256" key="2">
    <source>
        <dbReference type="ARBA" id="ARBA00006496"/>
    </source>
</evidence>
<evidence type="ECO:0000256" key="8">
    <source>
        <dbReference type="SAM" id="Phobius"/>
    </source>
</evidence>
<reference evidence="11" key="1">
    <citation type="journal article" date="2022" name="G3 (Bethesda)">
        <title>High quality genome of the basidiomycete yeast Dioszegia hungarica PDD-24b-2 isolated from cloud water.</title>
        <authorList>
            <person name="Jarrige D."/>
            <person name="Haridas S."/>
            <person name="Bleykasten-Grosshans C."/>
            <person name="Joly M."/>
            <person name="Nadalig T."/>
            <person name="Sancelme M."/>
            <person name="Vuilleumier S."/>
            <person name="Grigoriev I.V."/>
            <person name="Amato P."/>
            <person name="Bringel F."/>
        </authorList>
    </citation>
    <scope>NUCLEOTIDE SEQUENCE</scope>
    <source>
        <strain evidence="11">PDD-24b-2</strain>
    </source>
</reference>
<dbReference type="InterPro" id="IPR028994">
    <property type="entry name" value="Integrin_alpha_N"/>
</dbReference>
<organism evidence="11 12">
    <name type="scientific">Dioszegia hungarica</name>
    <dbReference type="NCBI Taxonomy" id="4972"/>
    <lineage>
        <taxon>Eukaryota</taxon>
        <taxon>Fungi</taxon>
        <taxon>Dikarya</taxon>
        <taxon>Basidiomycota</taxon>
        <taxon>Agaricomycotina</taxon>
        <taxon>Tremellomycetes</taxon>
        <taxon>Tremellales</taxon>
        <taxon>Bulleribasidiaceae</taxon>
        <taxon>Dioszegia</taxon>
    </lineage>
</organism>
<dbReference type="Proteomes" id="UP001164286">
    <property type="component" value="Unassembled WGS sequence"/>
</dbReference>
<dbReference type="InterPro" id="IPR057089">
    <property type="entry name" value="C2_TIP"/>
</dbReference>
<comment type="caution">
    <text evidence="11">The sequence shown here is derived from an EMBL/GenBank/DDBJ whole genome shotgun (WGS) entry which is preliminary data.</text>
</comment>
<dbReference type="PANTHER" id="PTHR13412">
    <property type="entry name" value="T-CELL IMMUNOMODULATORY PROTEIN HOMOLOG"/>
    <property type="match status" value="1"/>
</dbReference>
<evidence type="ECO:0000256" key="4">
    <source>
        <dbReference type="ARBA" id="ARBA00022729"/>
    </source>
</evidence>
<feature type="signal peptide" evidence="9">
    <location>
        <begin position="1"/>
        <end position="20"/>
    </location>
</feature>
<evidence type="ECO:0000256" key="6">
    <source>
        <dbReference type="ARBA" id="ARBA00023136"/>
    </source>
</evidence>
<dbReference type="RefSeq" id="XP_052949560.1">
    <property type="nucleotide sequence ID" value="XM_053086099.1"/>
</dbReference>
<dbReference type="Pfam" id="PF13517">
    <property type="entry name" value="FG-GAP_3"/>
    <property type="match status" value="2"/>
</dbReference>
<dbReference type="GO" id="GO:0005886">
    <property type="term" value="C:plasma membrane"/>
    <property type="evidence" value="ECO:0007669"/>
    <property type="project" value="TreeGrafter"/>
</dbReference>
<dbReference type="PANTHER" id="PTHR13412:SF0">
    <property type="entry name" value="T-CELL IMMUNOMODULATORY PROTEIN"/>
    <property type="match status" value="1"/>
</dbReference>
<keyword evidence="3 8" id="KW-0812">Transmembrane</keyword>
<evidence type="ECO:0000256" key="1">
    <source>
        <dbReference type="ARBA" id="ARBA00004479"/>
    </source>
</evidence>
<evidence type="ECO:0000256" key="5">
    <source>
        <dbReference type="ARBA" id="ARBA00022989"/>
    </source>
</evidence>
<accession>A0AA38HGM3</accession>
<keyword evidence="5 8" id="KW-1133">Transmembrane helix</keyword>
<evidence type="ECO:0000313" key="11">
    <source>
        <dbReference type="EMBL" id="KAI9639783.1"/>
    </source>
</evidence>
<sequence length="695" mass="74810">MIIPARSASLALLLLPFAKAIWPFQQKRFSAEALIDAGQLGFEGVDGRVVAVGDWNGDKNADLFVISSDSKVLQIYLWNRDLFRYSPSHNYTASSPIVNVLPADFNQDGRLDVLLMFGGEKNGWWGGASDTLGMDVILGAEGGTFGEKWTVPASTAQQPLVFDANGSLRPSLLGFTHADASAAAKLVSWQNDGTGLKMSTAPLDRPEQACVLANPHSSAFIDLDGDCLPDLVLHCSKSKSAGQSIQIWINKGDKGYQLAQTYDLPKGAGPLTFADMNRDGTIDIIFPTCSKVSSSTGQGTDCSINIAYNRQIPVCSSETSSRGSDGSLKCRGWGALCTADPKFTFTLDATSVFQLTLKTSYTATLSSIFGRDVFLLLHPPSQPHLTLPLRPGDYNVDGYPDLIFTVVDSKPKTSSGILGLKEGSQARILRNVPCGRRLAGCDAGGQERTFALGQGKGWEAMEEIWDVTGASWIDIDDDGSLDILLQRSGAQGAGKVSFVQNNFYHDAFFLKGQVLNGACDGDCIPSSGGSKYSPSGASYAGATYKFTVLDTLGRRQAQTVGQLPQSTYQALDLPYSYIGLGRTNNYIERLSVGVSLNTGNTTDLEAIIPNSQLIITPPYPASGIAATDKDPQNRPEEWRTELYLQPGDWVPYVAAAVLGTVIILAGIVLGLNEQEKKEDEKERRRALHAINFQAL</sequence>
<feature type="domain" description="T-cell immunomodulatory protein TIP C2" evidence="10">
    <location>
        <begin position="534"/>
        <end position="643"/>
    </location>
</feature>
<evidence type="ECO:0000313" key="12">
    <source>
        <dbReference type="Proteomes" id="UP001164286"/>
    </source>
</evidence>
<protein>
    <recommendedName>
        <fullName evidence="10">T-cell immunomodulatory protein TIP C2 domain-containing protein</fullName>
    </recommendedName>
</protein>
<keyword evidence="4 9" id="KW-0732">Signal</keyword>
<dbReference type="EMBL" id="JAKWFO010000001">
    <property type="protein sequence ID" value="KAI9639783.1"/>
    <property type="molecule type" value="Genomic_DNA"/>
</dbReference>
<dbReference type="SUPFAM" id="SSF69318">
    <property type="entry name" value="Integrin alpha N-terminal domain"/>
    <property type="match status" value="2"/>
</dbReference>
<evidence type="ECO:0000256" key="7">
    <source>
        <dbReference type="ARBA" id="ARBA00023180"/>
    </source>
</evidence>
<dbReference type="GeneID" id="77725300"/>